<dbReference type="SUPFAM" id="SSF53756">
    <property type="entry name" value="UDP-Glycosyltransferase/glycogen phosphorylase"/>
    <property type="match status" value="1"/>
</dbReference>
<feature type="domain" description="Glycosyltransferase subfamily 4-like N-terminal" evidence="2">
    <location>
        <begin position="13"/>
        <end position="147"/>
    </location>
</feature>
<name>A0A2P6CFQ8_9FLAO</name>
<proteinExistence type="predicted"/>
<dbReference type="Proteomes" id="UP000247345">
    <property type="component" value="Unassembled WGS sequence"/>
</dbReference>
<sequence>MGVVQLIDSLDAGGAEVLAVNIANALCNKGINAHLCATRKEGVLKTNLKENIGFLFLERKKSIDFSAIIRFKKYLKKNNIGIIHAHTTSYFFAVCVKLIYPKVKIFWHNHTGNYIKLKGFKFFIIKNISVFFDAIINVNEELNTWAIKRLKHKKSVKLDNFPQFINKSSTTKLFGKENKRIVILASLREVKNHVSLLKAFKLIHKKHPDWTLHIIGKDFKDKYSKKLNKFILEKELDKNVFFYGLCLDIEYILKQATIGVLSSKSEGLPISLLEYGLAKLPVVVTNVGECSKVIMNGESGIVVESENSLVLEKALEELINSEEKRKAYGGQHYKNVNKNYSQESFINQLVKIYTQ</sequence>
<evidence type="ECO:0000313" key="4">
    <source>
        <dbReference type="Proteomes" id="UP000247345"/>
    </source>
</evidence>
<dbReference type="Gene3D" id="3.40.50.2000">
    <property type="entry name" value="Glycogen Phosphorylase B"/>
    <property type="match status" value="2"/>
</dbReference>
<dbReference type="AlphaFoldDB" id="A0A2P6CFQ8"/>
<dbReference type="PANTHER" id="PTHR12526">
    <property type="entry name" value="GLYCOSYLTRANSFERASE"/>
    <property type="match status" value="1"/>
</dbReference>
<evidence type="ECO:0000259" key="1">
    <source>
        <dbReference type="Pfam" id="PF00534"/>
    </source>
</evidence>
<protein>
    <recommendedName>
        <fullName evidence="5">Glycosyltransferase</fullName>
    </recommendedName>
</protein>
<dbReference type="Pfam" id="PF00534">
    <property type="entry name" value="Glycos_transf_1"/>
    <property type="match status" value="1"/>
</dbReference>
<gene>
    <name evidence="3" type="ORF">BTO14_08545</name>
</gene>
<dbReference type="EMBL" id="MSCK01000001">
    <property type="protein sequence ID" value="PQJ73735.1"/>
    <property type="molecule type" value="Genomic_DNA"/>
</dbReference>
<keyword evidence="4" id="KW-1185">Reference proteome</keyword>
<evidence type="ECO:0000259" key="2">
    <source>
        <dbReference type="Pfam" id="PF13439"/>
    </source>
</evidence>
<dbReference type="InterPro" id="IPR001296">
    <property type="entry name" value="Glyco_trans_1"/>
</dbReference>
<organism evidence="3 4">
    <name type="scientific">Polaribacter butkevichii</name>
    <dbReference type="NCBI Taxonomy" id="218490"/>
    <lineage>
        <taxon>Bacteria</taxon>
        <taxon>Pseudomonadati</taxon>
        <taxon>Bacteroidota</taxon>
        <taxon>Flavobacteriia</taxon>
        <taxon>Flavobacteriales</taxon>
        <taxon>Flavobacteriaceae</taxon>
    </lineage>
</organism>
<dbReference type="CDD" id="cd03811">
    <property type="entry name" value="GT4_GT28_WabH-like"/>
    <property type="match status" value="1"/>
</dbReference>
<evidence type="ECO:0000313" key="3">
    <source>
        <dbReference type="EMBL" id="PQJ73735.1"/>
    </source>
</evidence>
<comment type="caution">
    <text evidence="3">The sequence shown here is derived from an EMBL/GenBank/DDBJ whole genome shotgun (WGS) entry which is preliminary data.</text>
</comment>
<accession>A0A2P6CFQ8</accession>
<dbReference type="PANTHER" id="PTHR12526:SF630">
    <property type="entry name" value="GLYCOSYLTRANSFERASE"/>
    <property type="match status" value="1"/>
</dbReference>
<dbReference type="InterPro" id="IPR028098">
    <property type="entry name" value="Glyco_trans_4-like_N"/>
</dbReference>
<evidence type="ECO:0008006" key="5">
    <source>
        <dbReference type="Google" id="ProtNLM"/>
    </source>
</evidence>
<reference evidence="3 4" key="1">
    <citation type="submission" date="2016-12" db="EMBL/GenBank/DDBJ databases">
        <title>Trade-off between light-utilization and light-protection in marine flavobacteria.</title>
        <authorList>
            <person name="Kumagai Y."/>
            <person name="Yoshizawa S."/>
            <person name="Kogure K."/>
            <person name="Iwasaki W."/>
        </authorList>
    </citation>
    <scope>NUCLEOTIDE SEQUENCE [LARGE SCALE GENOMIC DNA]</scope>
    <source>
        <strain evidence="3 4">KCTC 12100</strain>
    </source>
</reference>
<dbReference type="Pfam" id="PF13439">
    <property type="entry name" value="Glyco_transf_4"/>
    <property type="match status" value="1"/>
</dbReference>
<dbReference type="GO" id="GO:0016757">
    <property type="term" value="F:glycosyltransferase activity"/>
    <property type="evidence" value="ECO:0007669"/>
    <property type="project" value="InterPro"/>
</dbReference>
<feature type="domain" description="Glycosyl transferase family 1" evidence="1">
    <location>
        <begin position="173"/>
        <end position="331"/>
    </location>
</feature>